<proteinExistence type="predicted"/>
<gene>
    <name evidence="1" type="ORF">FAZ69_01245</name>
</gene>
<reference evidence="1 2" key="1">
    <citation type="submission" date="2019-04" db="EMBL/GenBank/DDBJ databases">
        <title>Trinickia sp. 7GSK02, isolated from subtropical forest soil.</title>
        <authorList>
            <person name="Gao Z.-H."/>
            <person name="Qiu L.-H."/>
        </authorList>
    </citation>
    <scope>NUCLEOTIDE SEQUENCE [LARGE SCALE GENOMIC DNA]</scope>
    <source>
        <strain evidence="1 2">7GSK02</strain>
    </source>
</reference>
<dbReference type="AlphaFoldDB" id="A0A4U1IF63"/>
<comment type="caution">
    <text evidence="1">The sequence shown here is derived from an EMBL/GenBank/DDBJ whole genome shotgun (WGS) entry which is preliminary data.</text>
</comment>
<dbReference type="OrthoDB" id="5243930at2"/>
<name>A0A4U1IF63_9BURK</name>
<dbReference type="Proteomes" id="UP000305539">
    <property type="component" value="Unassembled WGS sequence"/>
</dbReference>
<keyword evidence="2" id="KW-1185">Reference proteome</keyword>
<evidence type="ECO:0000313" key="2">
    <source>
        <dbReference type="Proteomes" id="UP000305539"/>
    </source>
</evidence>
<evidence type="ECO:0000313" key="1">
    <source>
        <dbReference type="EMBL" id="TKC92338.1"/>
    </source>
</evidence>
<dbReference type="Pfam" id="PF08734">
    <property type="entry name" value="GYD"/>
    <property type="match status" value="1"/>
</dbReference>
<dbReference type="RefSeq" id="WP_136892119.1">
    <property type="nucleotide sequence ID" value="NZ_SWJE01000001.1"/>
</dbReference>
<dbReference type="EMBL" id="SWJE01000001">
    <property type="protein sequence ID" value="TKC92338.1"/>
    <property type="molecule type" value="Genomic_DNA"/>
</dbReference>
<dbReference type="InterPro" id="IPR014845">
    <property type="entry name" value="GYD/TTHA1554"/>
</dbReference>
<organism evidence="1 2">
    <name type="scientific">Trinickia terrae</name>
    <dbReference type="NCBI Taxonomy" id="2571161"/>
    <lineage>
        <taxon>Bacteria</taxon>
        <taxon>Pseudomonadati</taxon>
        <taxon>Pseudomonadota</taxon>
        <taxon>Betaproteobacteria</taxon>
        <taxon>Burkholderiales</taxon>
        <taxon>Burkholderiaceae</taxon>
        <taxon>Trinickia</taxon>
    </lineage>
</organism>
<accession>A0A4U1IF63</accession>
<protein>
    <submittedName>
        <fullName evidence="1">GYD domain-containing protein</fullName>
    </submittedName>
</protein>
<sequence>MATYVILAKFTDQGIKTVKNTPKRAAQVAEMATGFGCKVTNVYWTLGEYDVVVTLDAPDDQSLCALGMAIGAQGNVHTQTLRAFTKDEIGAIVAKLP</sequence>